<dbReference type="Proteomes" id="UP000500938">
    <property type="component" value="Chromosome"/>
</dbReference>
<organism evidence="1 2">
    <name type="scientific">Gemmatimonas groenlandica</name>
    <dbReference type="NCBI Taxonomy" id="2732249"/>
    <lineage>
        <taxon>Bacteria</taxon>
        <taxon>Pseudomonadati</taxon>
        <taxon>Gemmatimonadota</taxon>
        <taxon>Gemmatimonadia</taxon>
        <taxon>Gemmatimonadales</taxon>
        <taxon>Gemmatimonadaceae</taxon>
        <taxon>Gemmatimonas</taxon>
    </lineage>
</organism>
<dbReference type="Pfam" id="PF13366">
    <property type="entry name" value="PDDEXK_3"/>
    <property type="match status" value="1"/>
</dbReference>
<dbReference type="EMBL" id="CP053085">
    <property type="protein sequence ID" value="QJR38247.1"/>
    <property type="molecule type" value="Genomic_DNA"/>
</dbReference>
<dbReference type="AlphaFoldDB" id="A0A6M4IXF1"/>
<evidence type="ECO:0000313" key="2">
    <source>
        <dbReference type="Proteomes" id="UP000500938"/>
    </source>
</evidence>
<dbReference type="KEGG" id="ggr:HKW67_14635"/>
<name>A0A6M4IXF1_9BACT</name>
<gene>
    <name evidence="1" type="ORF">HKW67_14635</name>
</gene>
<proteinExistence type="predicted"/>
<reference evidence="1 2" key="1">
    <citation type="submission" date="2020-05" db="EMBL/GenBank/DDBJ databases">
        <title>Complete genome sequence of Gemmatimonas greenlandica TET16.</title>
        <authorList>
            <person name="Zeng Y."/>
        </authorList>
    </citation>
    <scope>NUCLEOTIDE SEQUENCE [LARGE SCALE GENOMIC DNA]</scope>
    <source>
        <strain evidence="1 2">TET16</strain>
    </source>
</reference>
<sequence length="129" mass="14089">MAHGEVTRQIIGAFYEVYNELGYGFPEATYGAAMAIAMKDRGLEFLREQPLVVRYKGHVVGDYRADYIVEGKIIVELKAVEALAAAHDSQVLSYLRASGLTVGLVLNFGAKAGVRRVIWTGSRLVSEAP</sequence>
<evidence type="ECO:0000313" key="1">
    <source>
        <dbReference type="EMBL" id="QJR38247.1"/>
    </source>
</evidence>
<accession>A0A6M4IXF1</accession>
<dbReference type="InterPro" id="IPR026350">
    <property type="entry name" value="GxxExxY"/>
</dbReference>
<dbReference type="NCBIfam" id="TIGR04256">
    <property type="entry name" value="GxxExxY"/>
    <property type="match status" value="1"/>
</dbReference>
<protein>
    <submittedName>
        <fullName evidence="1">GxxExxY protein</fullName>
    </submittedName>
</protein>
<keyword evidence="2" id="KW-1185">Reference proteome</keyword>